<reference evidence="10 11" key="2">
    <citation type="submission" date="2016-08" db="EMBL/GenBank/DDBJ databases">
        <title>Orenia metallireducens sp. nov. strain Z6, a Novel Metal-reducing Firmicute from the Deep Subsurface.</title>
        <authorList>
            <person name="Maxim B.I."/>
            <person name="Kenneth K."/>
            <person name="Flynn T.M."/>
            <person name="Oloughlin E.J."/>
            <person name="Locke R.A."/>
            <person name="Weber J.R."/>
            <person name="Egan S.M."/>
            <person name="Mackie R.I."/>
            <person name="Cann I.K."/>
        </authorList>
    </citation>
    <scope>NUCLEOTIDE SEQUENCE [LARGE SCALE GENOMIC DNA]</scope>
    <source>
        <strain evidence="10 11">Z6</strain>
    </source>
</reference>
<dbReference type="OrthoDB" id="9805159at2"/>
<feature type="binding site" evidence="8">
    <location>
        <position position="282"/>
    </location>
    <ligand>
        <name>Ca(2+)</name>
        <dbReference type="ChEBI" id="CHEBI:29108"/>
        <label>3</label>
    </ligand>
</feature>
<dbReference type="Gene3D" id="2.60.40.1180">
    <property type="entry name" value="Golgi alpha-mannosidase II"/>
    <property type="match status" value="1"/>
</dbReference>
<dbReference type="PIRSF" id="PIRSF001021">
    <property type="entry name" value="Alph-amls_thrmst"/>
    <property type="match status" value="1"/>
</dbReference>
<comment type="cofactor">
    <cofactor evidence="1">
        <name>Ca(2+)</name>
        <dbReference type="ChEBI" id="CHEBI:29108"/>
    </cofactor>
</comment>
<dbReference type="InterPro" id="IPR017853">
    <property type="entry name" value="GH"/>
</dbReference>
<dbReference type="InterPro" id="IPR013776">
    <property type="entry name" value="A-amylase_thermo"/>
</dbReference>
<feature type="binding site" evidence="8">
    <location>
        <position position="185"/>
    </location>
    <ligand>
        <name>Ca(2+)</name>
        <dbReference type="ChEBI" id="CHEBI:29108"/>
        <label>1</label>
    </ligand>
</feature>
<feature type="binding site" evidence="8">
    <location>
        <position position="374"/>
    </location>
    <ligand>
        <name>Ca(2+)</name>
        <dbReference type="ChEBI" id="CHEBI:29108"/>
        <label>3</label>
    </ligand>
</feature>
<dbReference type="GO" id="GO:0004553">
    <property type="term" value="F:hydrolase activity, hydrolyzing O-glycosyl compounds"/>
    <property type="evidence" value="ECO:0007669"/>
    <property type="project" value="InterPro"/>
</dbReference>
<evidence type="ECO:0000259" key="9">
    <source>
        <dbReference type="SMART" id="SM00642"/>
    </source>
</evidence>
<proteinExistence type="inferred from homology"/>
<reference evidence="11" key="1">
    <citation type="submission" date="2016-07" db="EMBL/GenBank/DDBJ databases">
        <authorList>
            <person name="Florea S."/>
            <person name="Webb J.S."/>
            <person name="Jaromczyk J."/>
            <person name="Schardl C.L."/>
        </authorList>
    </citation>
    <scope>NUCLEOTIDE SEQUENCE [LARGE SCALE GENOMIC DNA]</scope>
    <source>
        <strain evidence="11">Z6</strain>
    </source>
</reference>
<keyword evidence="4" id="KW-0378">Hydrolase</keyword>
<dbReference type="Proteomes" id="UP000093514">
    <property type="component" value="Unassembled WGS sequence"/>
</dbReference>
<evidence type="ECO:0000256" key="3">
    <source>
        <dbReference type="ARBA" id="ARBA00022723"/>
    </source>
</evidence>
<dbReference type="RefSeq" id="WP_068716879.1">
    <property type="nucleotide sequence ID" value="NZ_LWDV01000008.1"/>
</dbReference>
<dbReference type="EMBL" id="LWDV01000008">
    <property type="protein sequence ID" value="OCL27220.1"/>
    <property type="molecule type" value="Genomic_DNA"/>
</dbReference>
<protein>
    <submittedName>
        <fullName evidence="10">Alpha-amylase</fullName>
    </submittedName>
</protein>
<keyword evidence="8" id="KW-0106">Calcium</keyword>
<gene>
    <name evidence="10" type="ORF">U472_07050</name>
</gene>
<organism evidence="10 11">
    <name type="scientific">Orenia metallireducens</name>
    <dbReference type="NCBI Taxonomy" id="1413210"/>
    <lineage>
        <taxon>Bacteria</taxon>
        <taxon>Bacillati</taxon>
        <taxon>Bacillota</taxon>
        <taxon>Clostridia</taxon>
        <taxon>Halanaerobiales</taxon>
        <taxon>Halobacteroidaceae</taxon>
        <taxon>Orenia</taxon>
    </lineage>
</organism>
<name>A0A1C0AAA9_9FIRM</name>
<dbReference type="GO" id="GO:0005975">
    <property type="term" value="P:carbohydrate metabolic process"/>
    <property type="evidence" value="ECO:0007669"/>
    <property type="project" value="InterPro"/>
</dbReference>
<feature type="binding site" evidence="8">
    <location>
        <position position="128"/>
    </location>
    <ligand>
        <name>Ca(2+)</name>
        <dbReference type="ChEBI" id="CHEBI:29108"/>
        <label>1</label>
    </ligand>
</feature>
<feature type="domain" description="Glycosyl hydrolase family 13 catalytic" evidence="9">
    <location>
        <begin position="28"/>
        <end position="384"/>
    </location>
</feature>
<dbReference type="PANTHER" id="PTHR43447">
    <property type="entry name" value="ALPHA-AMYLASE"/>
    <property type="match status" value="1"/>
</dbReference>
<dbReference type="InterPro" id="IPR015237">
    <property type="entry name" value="Alpha-amylase_C_pro"/>
</dbReference>
<dbReference type="AlphaFoldDB" id="A0A1C0AAA9"/>
<accession>A0A1C0AAA9</accession>
<sequence>MKNFRKSLLAILASLVMVFGFVGTSFAGVMMQGFYWDPPAGGTWYDTMKSKAYELSQAGFTAIWFPSPTKGMGGGYSMGYDVYDHYDLGEYNQKGTIETRFGSRAELEAAIQAYKNAGMQTIVDTVMNHMMGADEAEYNPYTGTETWTKFDYVHDKFEKNYEHFHPNVTHNTTSEPYYGGQFEPDICFYNDYNYMGNGLKEWSKWLKIDIGFDGYRLDFVKGMQPDYLKSWKNTWPMSSSFTVGEYWDGNRDTLNWWANEVGMHVFDFDLFYTLKDMANSNGAFDMRGLNDAGLIEINPGRAVTFVENHDTDEHDPVTTNKMMAYAYILTHEGYPTVFWKDYYNYGLKDAINNLVWIHENLAEGSTSNLYSDADLYIAQRNGGKGLVVGLNDSDSWRSQWVQTRYTNTTLKDYTGQANDAWADGNGWVELWIPPKGYTVWSTY</sequence>
<evidence type="ECO:0000256" key="5">
    <source>
        <dbReference type="ARBA" id="ARBA00023277"/>
    </source>
</evidence>
<keyword evidence="5" id="KW-0119">Carbohydrate metabolism</keyword>
<evidence type="ECO:0000256" key="7">
    <source>
        <dbReference type="PIRSR" id="PIRSR001021-1"/>
    </source>
</evidence>
<evidence type="ECO:0000313" key="10">
    <source>
        <dbReference type="EMBL" id="OCL27220.1"/>
    </source>
</evidence>
<dbReference type="Gene3D" id="3.20.20.80">
    <property type="entry name" value="Glycosidases"/>
    <property type="match status" value="1"/>
</dbReference>
<dbReference type="InterPro" id="IPR013780">
    <property type="entry name" value="Glyco_hydro_b"/>
</dbReference>
<dbReference type="InterPro" id="IPR006047">
    <property type="entry name" value="GH13_cat_dom"/>
</dbReference>
<dbReference type="NCBIfam" id="NF006970">
    <property type="entry name" value="PRK09441.1-3"/>
    <property type="match status" value="1"/>
</dbReference>
<feature type="binding site" evidence="8">
    <location>
        <position position="191"/>
    </location>
    <ligand>
        <name>Ca(2+)</name>
        <dbReference type="ChEBI" id="CHEBI:29108"/>
        <label>1</label>
    </ligand>
</feature>
<evidence type="ECO:0000313" key="11">
    <source>
        <dbReference type="Proteomes" id="UP000093514"/>
    </source>
</evidence>
<dbReference type="CDD" id="cd11314">
    <property type="entry name" value="AmyAc_arch_bac_plant_AmyA"/>
    <property type="match status" value="1"/>
</dbReference>
<dbReference type="GO" id="GO:0005509">
    <property type="term" value="F:calcium ion binding"/>
    <property type="evidence" value="ECO:0007669"/>
    <property type="project" value="InterPro"/>
</dbReference>
<comment type="caution">
    <text evidence="10">The sequence shown here is derived from an EMBL/GenBank/DDBJ whole genome shotgun (WGS) entry which is preliminary data.</text>
</comment>
<evidence type="ECO:0000256" key="2">
    <source>
        <dbReference type="ARBA" id="ARBA00008061"/>
    </source>
</evidence>
<feature type="active site" description="Nucleophile" evidence="7">
    <location>
        <position position="218"/>
    </location>
</feature>
<keyword evidence="3 8" id="KW-0479">Metal-binding</keyword>
<keyword evidence="11" id="KW-1185">Reference proteome</keyword>
<evidence type="ECO:0000256" key="6">
    <source>
        <dbReference type="ARBA" id="ARBA00023295"/>
    </source>
</evidence>
<evidence type="ECO:0000256" key="8">
    <source>
        <dbReference type="PIRSR" id="PIRSR001021-2"/>
    </source>
</evidence>
<keyword evidence="6" id="KW-0326">Glycosidase</keyword>
<comment type="similarity">
    <text evidence="2">Belongs to the glycosyl hydrolase 13 family.</text>
</comment>
<dbReference type="Pfam" id="PF09154">
    <property type="entry name" value="Alpha-amy_C_pro"/>
    <property type="match status" value="1"/>
</dbReference>
<evidence type="ECO:0000256" key="4">
    <source>
        <dbReference type="ARBA" id="ARBA00022801"/>
    </source>
</evidence>
<dbReference type="SUPFAM" id="SSF51445">
    <property type="entry name" value="(Trans)glycosidases"/>
    <property type="match status" value="1"/>
</dbReference>
<dbReference type="Pfam" id="PF00128">
    <property type="entry name" value="Alpha-amylase"/>
    <property type="match status" value="1"/>
</dbReference>
<feature type="active site" description="Proton donor" evidence="7">
    <location>
        <position position="245"/>
    </location>
</feature>
<evidence type="ECO:0000256" key="1">
    <source>
        <dbReference type="ARBA" id="ARBA00001913"/>
    </source>
</evidence>
<dbReference type="SMART" id="SM00642">
    <property type="entry name" value="Aamy"/>
    <property type="match status" value="1"/>
</dbReference>